<feature type="domain" description="Retrotransposon gag" evidence="1">
    <location>
        <begin position="76"/>
        <end position="162"/>
    </location>
</feature>
<accession>A0A1S4DAG2</accession>
<dbReference type="PANTHER" id="PTHR33240:SF8">
    <property type="entry name" value="OS03G0439900 PROTEIN"/>
    <property type="match status" value="1"/>
</dbReference>
<dbReference type="OrthoDB" id="1740536at2759"/>
<evidence type="ECO:0000259" key="1">
    <source>
        <dbReference type="Pfam" id="PF03732"/>
    </source>
</evidence>
<evidence type="ECO:0000313" key="2">
    <source>
        <dbReference type="RefSeq" id="XP_016510376.1"/>
    </source>
</evidence>
<proteinExistence type="predicted"/>
<dbReference type="InterPro" id="IPR005162">
    <property type="entry name" value="Retrotrans_gag_dom"/>
</dbReference>
<dbReference type="PANTHER" id="PTHR33240">
    <property type="entry name" value="OS08G0508500 PROTEIN"/>
    <property type="match status" value="1"/>
</dbReference>
<dbReference type="PaxDb" id="4097-A0A1S4DAG2"/>
<gene>
    <name evidence="2" type="primary">LOC107827703</name>
</gene>
<reference evidence="2" key="1">
    <citation type="submission" date="2025-08" db="UniProtKB">
        <authorList>
            <consortium name="RefSeq"/>
        </authorList>
    </citation>
    <scope>IDENTIFICATION</scope>
</reference>
<sequence length="355" mass="40845">MENENKLLKDQLKEYQERVDKIRDAPKLLPKRDTGRIYEGTTDPEDHVTQYVTSMKGNDLAKEHVYFILLKKSGETLTGGALTWYSQLPARSIKTFEEMDEKFVMADARAKKAETRVNNIFIINQSIGEGLRDFIARFNRVKMTLPNISEEMAVAAFQNGLSREGLRATRKLLSQLMKYHLTTWDEIYNAYCAEVRADDDDFNRSTRWLISECGHRTEDCIALRQEFVDILKQGHLKELLSDKGKSTFARGRERQGLPKSRSWDRTINMLIGGNDDASFNGIKFIVSHKLKRSITHERYDRLEKSIIFEESDADDLTFPHNDALVITLRILDTDVKSIMADDESGVCIIHPQVFA</sequence>
<name>A0A1S4DAG2_TOBAC</name>
<organism evidence="2">
    <name type="scientific">Nicotiana tabacum</name>
    <name type="common">Common tobacco</name>
    <dbReference type="NCBI Taxonomy" id="4097"/>
    <lineage>
        <taxon>Eukaryota</taxon>
        <taxon>Viridiplantae</taxon>
        <taxon>Streptophyta</taxon>
        <taxon>Embryophyta</taxon>
        <taxon>Tracheophyta</taxon>
        <taxon>Spermatophyta</taxon>
        <taxon>Magnoliopsida</taxon>
        <taxon>eudicotyledons</taxon>
        <taxon>Gunneridae</taxon>
        <taxon>Pentapetalae</taxon>
        <taxon>asterids</taxon>
        <taxon>lamiids</taxon>
        <taxon>Solanales</taxon>
        <taxon>Solanaceae</taxon>
        <taxon>Nicotianoideae</taxon>
        <taxon>Nicotianeae</taxon>
        <taxon>Nicotiana</taxon>
    </lineage>
</organism>
<protein>
    <recommendedName>
        <fullName evidence="1">Retrotransposon gag domain-containing protein</fullName>
    </recommendedName>
</protein>
<dbReference type="RefSeq" id="XP_016510376.1">
    <property type="nucleotide sequence ID" value="XM_016654890.1"/>
</dbReference>
<dbReference type="KEGG" id="nta:107827703"/>
<dbReference type="AlphaFoldDB" id="A0A1S4DAG2"/>
<dbReference type="Pfam" id="PF03732">
    <property type="entry name" value="Retrotrans_gag"/>
    <property type="match status" value="1"/>
</dbReference>